<organism evidence="2">
    <name type="scientific">marine sediment metagenome</name>
    <dbReference type="NCBI Taxonomy" id="412755"/>
    <lineage>
        <taxon>unclassified sequences</taxon>
        <taxon>metagenomes</taxon>
        <taxon>ecological metagenomes</taxon>
    </lineage>
</organism>
<name>X1VZZ4_9ZZZZ</name>
<evidence type="ECO:0000313" key="2">
    <source>
        <dbReference type="EMBL" id="GAJ19310.1"/>
    </source>
</evidence>
<sequence>MSFILVAIFAPFIAPHDPLKAGIVNRLRPPFWMERGSITNLLGADEIGR</sequence>
<evidence type="ECO:0000259" key="1">
    <source>
        <dbReference type="Pfam" id="PF12911"/>
    </source>
</evidence>
<dbReference type="InterPro" id="IPR025966">
    <property type="entry name" value="OppC_N"/>
</dbReference>
<dbReference type="AlphaFoldDB" id="X1VZZ4"/>
<accession>X1VZZ4</accession>
<proteinExistence type="predicted"/>
<dbReference type="GO" id="GO:0005886">
    <property type="term" value="C:plasma membrane"/>
    <property type="evidence" value="ECO:0007669"/>
    <property type="project" value="UniProtKB-SubCell"/>
</dbReference>
<reference evidence="2" key="1">
    <citation type="journal article" date="2014" name="Front. Microbiol.">
        <title>High frequency of phylogenetically diverse reductive dehalogenase-homologous genes in deep subseafloor sedimentary metagenomes.</title>
        <authorList>
            <person name="Kawai M."/>
            <person name="Futagami T."/>
            <person name="Toyoda A."/>
            <person name="Takaki Y."/>
            <person name="Nishi S."/>
            <person name="Hori S."/>
            <person name="Arai W."/>
            <person name="Tsubouchi T."/>
            <person name="Morono Y."/>
            <person name="Uchiyama I."/>
            <person name="Ito T."/>
            <person name="Fujiyama A."/>
            <person name="Inagaki F."/>
            <person name="Takami H."/>
        </authorList>
    </citation>
    <scope>NUCLEOTIDE SEQUENCE</scope>
    <source>
        <strain evidence="2">Expedition CK06-06</strain>
    </source>
</reference>
<dbReference type="Pfam" id="PF12911">
    <property type="entry name" value="OppC_N"/>
    <property type="match status" value="1"/>
</dbReference>
<protein>
    <recommendedName>
        <fullName evidence="1">Oligopeptide transport permease C-like N-terminal domain-containing protein</fullName>
    </recommendedName>
</protein>
<gene>
    <name evidence="2" type="ORF">S12H4_59906</name>
</gene>
<feature type="domain" description="Oligopeptide transport permease C-like N-terminal" evidence="1">
    <location>
        <begin position="3"/>
        <end position="30"/>
    </location>
</feature>
<comment type="caution">
    <text evidence="2">The sequence shown here is derived from an EMBL/GenBank/DDBJ whole genome shotgun (WGS) entry which is preliminary data.</text>
</comment>
<feature type="non-terminal residue" evidence="2">
    <location>
        <position position="49"/>
    </location>
</feature>
<dbReference type="EMBL" id="BARW01039289">
    <property type="protein sequence ID" value="GAJ19310.1"/>
    <property type="molecule type" value="Genomic_DNA"/>
</dbReference>